<protein>
    <submittedName>
        <fullName evidence="1">Uncharacterized protein</fullName>
    </submittedName>
</protein>
<organism evidence="1 2">
    <name type="scientific">Gossypium klotzschianum</name>
    <dbReference type="NCBI Taxonomy" id="34286"/>
    <lineage>
        <taxon>Eukaryota</taxon>
        <taxon>Viridiplantae</taxon>
        <taxon>Streptophyta</taxon>
        <taxon>Embryophyta</taxon>
        <taxon>Tracheophyta</taxon>
        <taxon>Spermatophyta</taxon>
        <taxon>Magnoliopsida</taxon>
        <taxon>eudicotyledons</taxon>
        <taxon>Gunneridae</taxon>
        <taxon>Pentapetalae</taxon>
        <taxon>rosids</taxon>
        <taxon>malvids</taxon>
        <taxon>Malvales</taxon>
        <taxon>Malvaceae</taxon>
        <taxon>Malvoideae</taxon>
        <taxon>Gossypium</taxon>
    </lineage>
</organism>
<dbReference type="EMBL" id="JABFAB010000007">
    <property type="protein sequence ID" value="MBA0653994.1"/>
    <property type="molecule type" value="Genomic_DNA"/>
</dbReference>
<gene>
    <name evidence="1" type="ORF">Goklo_021083</name>
</gene>
<proteinExistence type="predicted"/>
<comment type="caution">
    <text evidence="1">The sequence shown here is derived from an EMBL/GenBank/DDBJ whole genome shotgun (WGS) entry which is preliminary data.</text>
</comment>
<evidence type="ECO:0000313" key="1">
    <source>
        <dbReference type="EMBL" id="MBA0653994.1"/>
    </source>
</evidence>
<dbReference type="AlphaFoldDB" id="A0A7J8UUS2"/>
<keyword evidence="2" id="KW-1185">Reference proteome</keyword>
<sequence>MDKIDMCNPSMVSTSHDVEESWDDEFQKLVQTFPKDKSFTGMNLYSFQ</sequence>
<dbReference type="Proteomes" id="UP000593573">
    <property type="component" value="Unassembled WGS sequence"/>
</dbReference>
<evidence type="ECO:0000313" key="2">
    <source>
        <dbReference type="Proteomes" id="UP000593573"/>
    </source>
</evidence>
<accession>A0A7J8UUS2</accession>
<feature type="non-terminal residue" evidence="1">
    <location>
        <position position="48"/>
    </location>
</feature>
<name>A0A7J8UUS2_9ROSI</name>
<reference evidence="1 2" key="1">
    <citation type="journal article" date="2019" name="Genome Biol. Evol.">
        <title>Insights into the evolution of the New World diploid cottons (Gossypium, subgenus Houzingenia) based on genome sequencing.</title>
        <authorList>
            <person name="Grover C.E."/>
            <person name="Arick M.A. 2nd"/>
            <person name="Thrash A."/>
            <person name="Conover J.L."/>
            <person name="Sanders W.S."/>
            <person name="Peterson D.G."/>
            <person name="Frelichowski J.E."/>
            <person name="Scheffler J.A."/>
            <person name="Scheffler B.E."/>
            <person name="Wendel J.F."/>
        </authorList>
    </citation>
    <scope>NUCLEOTIDE SEQUENCE [LARGE SCALE GENOMIC DNA]</scope>
    <source>
        <strain evidence="1">57</strain>
        <tissue evidence="1">Leaf</tissue>
    </source>
</reference>